<dbReference type="PATRIC" id="fig|931089.4.peg.2643"/>
<organism evidence="8 9">
    <name type="scientific">Corynebacterium deserti GIMN1.010</name>
    <dbReference type="NCBI Taxonomy" id="931089"/>
    <lineage>
        <taxon>Bacteria</taxon>
        <taxon>Bacillati</taxon>
        <taxon>Actinomycetota</taxon>
        <taxon>Actinomycetes</taxon>
        <taxon>Mycobacteriales</taxon>
        <taxon>Corynebacteriaceae</taxon>
        <taxon>Corynebacterium</taxon>
    </lineage>
</organism>
<evidence type="ECO:0000256" key="2">
    <source>
        <dbReference type="ARBA" id="ARBA00022525"/>
    </source>
</evidence>
<dbReference type="GO" id="GO:0005975">
    <property type="term" value="P:carbohydrate metabolic process"/>
    <property type="evidence" value="ECO:0007669"/>
    <property type="project" value="UniProtKB-ARBA"/>
</dbReference>
<dbReference type="InterPro" id="IPR026466">
    <property type="entry name" value="Fim_isopep_form_D2_dom"/>
</dbReference>
<dbReference type="InterPro" id="IPR013783">
    <property type="entry name" value="Ig-like_fold"/>
</dbReference>
<sequence length="505" mass="52010">MKKNHKRISAAVLSLALGFSIAGAPAFAPFASAQTTITAGEASTVDLTAKVSLTINKYDSLPVTNPLALPGLPRTDATFDIKRIPLTNELDTLAGWQELAAFDSTDPASLALPTTFTMTTVGGTITETNTSQPLLTVGAYLVVEQPKAGFTEAAPFVVTLPFTDSTTGDWSYDQVVHPKNQANINIDKDVVDLGATLGSTSAYTISAPLPAGDLTTLVISDDLPAQLGPATGVTIYTRTGGVDTAFTTSDTDIETTVGDGNVLSVAFGADDRDTLQGLRLTNADLEIVIKFNSQIVALPAVGGSIINHAEIDLGGGLEYSTSDPDNPNPGAETRLGALTINKRDASGNLIASAPTEGAEFQLWRCDTSNGGSLEVRGNALSAGTSSQTTLSTGTSGTVTIQGVQVIDFFNGAQPGANASDKLCVVETKAPAGFVLNPEPQEIQFNTVTTTDPYDMVVSVTNLAEDDVVNLPETGGNGTMAMIAAGVLVAAAGGAAAVRGNRARNK</sequence>
<keyword evidence="3 6" id="KW-0732">Signal</keyword>
<feature type="signal peptide" evidence="6">
    <location>
        <begin position="1"/>
        <end position="24"/>
    </location>
</feature>
<dbReference type="Pfam" id="PF00746">
    <property type="entry name" value="Gram_pos_anchor"/>
    <property type="match status" value="1"/>
</dbReference>
<keyword evidence="5" id="KW-1133">Transmembrane helix</keyword>
<evidence type="ECO:0000256" key="5">
    <source>
        <dbReference type="SAM" id="Phobius"/>
    </source>
</evidence>
<dbReference type="PROSITE" id="PS50847">
    <property type="entry name" value="GRAM_POS_ANCHORING"/>
    <property type="match status" value="1"/>
</dbReference>
<dbReference type="OrthoDB" id="3199332at2"/>
<evidence type="ECO:0000259" key="7">
    <source>
        <dbReference type="PROSITE" id="PS50847"/>
    </source>
</evidence>
<feature type="chain" id="PRO_5038577054" evidence="6">
    <location>
        <begin position="25"/>
        <end position="505"/>
    </location>
</feature>
<keyword evidence="4" id="KW-0572">Peptidoglycan-anchor</keyword>
<dbReference type="RefSeq" id="WP_053545838.1">
    <property type="nucleotide sequence ID" value="NZ_CP009220.1"/>
</dbReference>
<keyword evidence="9" id="KW-1185">Reference proteome</keyword>
<feature type="transmembrane region" description="Helical" evidence="5">
    <location>
        <begin position="479"/>
        <end position="497"/>
    </location>
</feature>
<dbReference type="Gene3D" id="2.60.40.740">
    <property type="match status" value="1"/>
</dbReference>
<dbReference type="NCBIfam" id="NF033902">
    <property type="entry name" value="iso_D2_wall_anc"/>
    <property type="match status" value="1"/>
</dbReference>
<dbReference type="InterPro" id="IPR019931">
    <property type="entry name" value="LPXTG_anchor"/>
</dbReference>
<keyword evidence="2" id="KW-0964">Secreted</keyword>
<evidence type="ECO:0000313" key="9">
    <source>
        <dbReference type="Proteomes" id="UP000068067"/>
    </source>
</evidence>
<dbReference type="Gene3D" id="2.60.40.10">
    <property type="entry name" value="Immunoglobulins"/>
    <property type="match status" value="2"/>
</dbReference>
<proteinExistence type="predicted"/>
<dbReference type="Pfam" id="PF16555">
    <property type="entry name" value="GramPos_pilinD1"/>
    <property type="match status" value="1"/>
</dbReference>
<evidence type="ECO:0000256" key="3">
    <source>
        <dbReference type="ARBA" id="ARBA00022729"/>
    </source>
</evidence>
<keyword evidence="5" id="KW-0812">Transmembrane</keyword>
<feature type="domain" description="Gram-positive cocci surface proteins LPxTG" evidence="7">
    <location>
        <begin position="470"/>
        <end position="505"/>
    </location>
</feature>
<keyword evidence="1" id="KW-0134">Cell wall</keyword>
<dbReference type="Proteomes" id="UP000068067">
    <property type="component" value="Chromosome"/>
</dbReference>
<accession>A0A0M4CRX3</accession>
<dbReference type="InterPro" id="IPR048052">
    <property type="entry name" value="FM1-like"/>
</dbReference>
<gene>
    <name evidence="8" type="ORF">CDES_13055</name>
</gene>
<reference evidence="8 9" key="1">
    <citation type="submission" date="2014-08" db="EMBL/GenBank/DDBJ databases">
        <title>Complete genome sequence of Corynebacterium deserti GIMN1.010 (=DSM 45689), isolated from desert sand in western China.</title>
        <authorList>
            <person name="Ruckert C."/>
            <person name="Albersmeier A."/>
            <person name="Kalinowski J."/>
        </authorList>
    </citation>
    <scope>NUCLEOTIDE SEQUENCE [LARGE SCALE GENOMIC DNA]</scope>
    <source>
        <strain evidence="8 9">GIMN1.010</strain>
    </source>
</reference>
<dbReference type="EMBL" id="CP009220">
    <property type="protein sequence ID" value="ALC06955.1"/>
    <property type="molecule type" value="Genomic_DNA"/>
</dbReference>
<dbReference type="STRING" id="931089.CDES_13055"/>
<name>A0A0M4CRX3_9CORY</name>
<keyword evidence="5" id="KW-0472">Membrane</keyword>
<dbReference type="Pfam" id="PF17802">
    <property type="entry name" value="SpaA"/>
    <property type="match status" value="1"/>
</dbReference>
<evidence type="ECO:0000256" key="4">
    <source>
        <dbReference type="ARBA" id="ARBA00023088"/>
    </source>
</evidence>
<evidence type="ECO:0000313" key="8">
    <source>
        <dbReference type="EMBL" id="ALC06955.1"/>
    </source>
</evidence>
<protein>
    <submittedName>
        <fullName evidence="8">Type 1 fimbrial major subunit</fullName>
    </submittedName>
</protein>
<dbReference type="NCBIfam" id="TIGR04226">
    <property type="entry name" value="RrgB_K2N_iso_D2"/>
    <property type="match status" value="1"/>
</dbReference>
<evidence type="ECO:0000256" key="6">
    <source>
        <dbReference type="SAM" id="SignalP"/>
    </source>
</evidence>
<dbReference type="InterPro" id="IPR041033">
    <property type="entry name" value="SpaA_PFL_dom_1"/>
</dbReference>
<dbReference type="NCBIfam" id="TIGR01167">
    <property type="entry name" value="LPXTG_anchor"/>
    <property type="match status" value="1"/>
</dbReference>
<dbReference type="InterPro" id="IPR032364">
    <property type="entry name" value="GramPos_pilinD1_N"/>
</dbReference>
<dbReference type="AlphaFoldDB" id="A0A0M4CRX3"/>
<dbReference type="KEGG" id="cdx:CDES_13055"/>
<evidence type="ECO:0000256" key="1">
    <source>
        <dbReference type="ARBA" id="ARBA00022512"/>
    </source>
</evidence>